<dbReference type="Proteomes" id="UP001195965">
    <property type="component" value="Chromosome"/>
</dbReference>
<organism evidence="1 2">
    <name type="scientific">Acidithiobacillus montserratensis</name>
    <dbReference type="NCBI Taxonomy" id="2729135"/>
    <lineage>
        <taxon>Bacteria</taxon>
        <taxon>Pseudomonadati</taxon>
        <taxon>Pseudomonadota</taxon>
        <taxon>Acidithiobacillia</taxon>
        <taxon>Acidithiobacillales</taxon>
        <taxon>Acidithiobacillaceae</taxon>
        <taxon>Acidithiobacillus</taxon>
    </lineage>
</organism>
<evidence type="ECO:0000313" key="2">
    <source>
        <dbReference type="Proteomes" id="UP001195965"/>
    </source>
</evidence>
<evidence type="ECO:0000313" key="1">
    <source>
        <dbReference type="EMBL" id="XRI73054.1"/>
    </source>
</evidence>
<name>A0ACD5HDU1_9PROT</name>
<accession>A0ACD5HDU1</accession>
<gene>
    <name evidence="1" type="ORF">HHS34_011455</name>
</gene>
<keyword evidence="2" id="KW-1185">Reference proteome</keyword>
<protein>
    <submittedName>
        <fullName evidence="1">Uncharacterized protein</fullName>
    </submittedName>
</protein>
<sequence length="332" mass="37351">MTEKNTAQSPQFSLGIPGLITKVAVVPHFGEKGNDSHSSQSLNDLSLRGFRVSGRLAISNEIKGTNININFDERSGDSLLTLSGGAAKFRSTIFDGDITLFTNSENRISAVQIDCNAKSITEAHSTFNKVVTPILDHLSYIGKIPLQIVQVTVIDQIHKISSTELITPYYLTTTLNHGTVKIVPMLEPVYALYRESRNAQSPFYKFLCLYKILEGLLKTLRSKIYKEAKCKNVNLPPMLSKVPIINDIPEDQKKYIGRSITFFFDDYLTKQFRDIVAHFMLTDGSVLNINEIDAIQRYWGVIYLTELCCQEVINHFEQCIGIFELASKTPEQ</sequence>
<dbReference type="EMBL" id="CP127526">
    <property type="protein sequence ID" value="XRI73054.1"/>
    <property type="molecule type" value="Genomic_DNA"/>
</dbReference>
<proteinExistence type="predicted"/>
<reference evidence="1 2" key="1">
    <citation type="journal article" date="2021" name="ISME J.">
        <title>Genomic evolution of the class Acidithiobacillia: deep-branching Proteobacteria living in extreme acidic conditions.</title>
        <authorList>
            <person name="Moya-Beltran A."/>
            <person name="Beard S."/>
            <person name="Rojas-Villalobos C."/>
            <person name="Issotta F."/>
            <person name="Gallardo Y."/>
            <person name="Ulloa R."/>
            <person name="Giaveno A."/>
            <person name="Degli Esposti M."/>
            <person name="Johnson D.B."/>
            <person name="Quatrini R."/>
        </authorList>
    </citation>
    <scope>NUCLEOTIDE SEQUENCE [LARGE SCALE GENOMIC DNA]</scope>
    <source>
        <strain evidence="1 2">GG1-14</strain>
    </source>
</reference>